<gene>
    <name evidence="1" type="primary">WBGene00113851</name>
</gene>
<keyword evidence="2" id="KW-1185">Reference proteome</keyword>
<organism evidence="1 2">
    <name type="scientific">Pristionchus pacificus</name>
    <name type="common">Parasitic nematode worm</name>
    <dbReference type="NCBI Taxonomy" id="54126"/>
    <lineage>
        <taxon>Eukaryota</taxon>
        <taxon>Metazoa</taxon>
        <taxon>Ecdysozoa</taxon>
        <taxon>Nematoda</taxon>
        <taxon>Chromadorea</taxon>
        <taxon>Rhabditida</taxon>
        <taxon>Rhabditina</taxon>
        <taxon>Diplogasteromorpha</taxon>
        <taxon>Diplogasteroidea</taxon>
        <taxon>Neodiplogasteridae</taxon>
        <taxon>Pristionchus</taxon>
    </lineage>
</organism>
<accession>A0A2A6C3V4</accession>
<accession>A0A8R1UGM6</accession>
<dbReference type="EnsemblMetazoa" id="PPA24297.1">
    <property type="protein sequence ID" value="PPA24297.1"/>
    <property type="gene ID" value="WBGene00113851"/>
</dbReference>
<dbReference type="Proteomes" id="UP000005239">
    <property type="component" value="Unassembled WGS sequence"/>
</dbReference>
<dbReference type="PANTHER" id="PTHR22943:SF248">
    <property type="entry name" value="SEVEN TM RECEPTOR"/>
    <property type="match status" value="1"/>
</dbReference>
<dbReference type="InterPro" id="IPR019428">
    <property type="entry name" value="7TM_GPCR_serpentine_rcpt_Str"/>
</dbReference>
<proteinExistence type="predicted"/>
<protein>
    <submittedName>
        <fullName evidence="1">G protein-coupled receptor</fullName>
    </submittedName>
</protein>
<evidence type="ECO:0000313" key="2">
    <source>
        <dbReference type="Proteomes" id="UP000005239"/>
    </source>
</evidence>
<reference evidence="1" key="2">
    <citation type="submission" date="2022-06" db="UniProtKB">
        <authorList>
            <consortium name="EnsemblMetazoa"/>
        </authorList>
    </citation>
    <scope>IDENTIFICATION</scope>
    <source>
        <strain evidence="1">PS312</strain>
    </source>
</reference>
<evidence type="ECO:0000313" key="1">
    <source>
        <dbReference type="EnsemblMetazoa" id="PPA24297.1"/>
    </source>
</evidence>
<reference evidence="2" key="1">
    <citation type="journal article" date="2008" name="Nat. Genet.">
        <title>The Pristionchus pacificus genome provides a unique perspective on nematode lifestyle and parasitism.</title>
        <authorList>
            <person name="Dieterich C."/>
            <person name="Clifton S.W."/>
            <person name="Schuster L.N."/>
            <person name="Chinwalla A."/>
            <person name="Delehaunty K."/>
            <person name="Dinkelacker I."/>
            <person name="Fulton L."/>
            <person name="Fulton R."/>
            <person name="Godfrey J."/>
            <person name="Minx P."/>
            <person name="Mitreva M."/>
            <person name="Roeseler W."/>
            <person name="Tian H."/>
            <person name="Witte H."/>
            <person name="Yang S.P."/>
            <person name="Wilson R.K."/>
            <person name="Sommer R.J."/>
        </authorList>
    </citation>
    <scope>NUCLEOTIDE SEQUENCE [LARGE SCALE GENOMIC DNA]</scope>
    <source>
        <strain evidence="2">PS312</strain>
    </source>
</reference>
<sequence>MSGYGLWISSARVLFPIEGKHYLTLSQNRMEKTAIVYQYSCIISAVSSFYVAFFVAIIVDVRILHFLRLSHFGAKMGEKNRNVYLCAKYKEGSRFITVTESSLTEFSLERCTDLPPRVADAIAVAFMAHLHSTWQTVPAPSILQWLSLSRRKMSNVTRIMFAYSAPIAFHIIGWIMMIIAIPPPELREEMIEFAIRVHGTNRSEFRVFGARLFDETRISTADVAVFDFIPSFYASYGLFVWTASKVRKELHSGGAKLSPKTAQMQRRFYRTQLAQVTIPLVLPTIPIGVVLFAIISGLEITGMSFIFGLIMWPTPCFTVSFEGQASFTTMHNI</sequence>
<dbReference type="Pfam" id="PF10326">
    <property type="entry name" value="7TM_GPCR_Str"/>
    <property type="match status" value="1"/>
</dbReference>
<dbReference type="PANTHER" id="PTHR22943">
    <property type="entry name" value="7-TRANSMEMBRANE DOMAIN RECEPTOR C.ELEGANS"/>
    <property type="match status" value="1"/>
</dbReference>
<dbReference type="AlphaFoldDB" id="A0A2A6C3V4"/>
<name>A0A2A6C3V4_PRIPA</name>